<feature type="compositionally biased region" description="Gly residues" evidence="3">
    <location>
        <begin position="854"/>
        <end position="869"/>
    </location>
</feature>
<feature type="compositionally biased region" description="Polar residues" evidence="3">
    <location>
        <begin position="1549"/>
        <end position="1563"/>
    </location>
</feature>
<feature type="compositionally biased region" description="Basic and acidic residues" evidence="3">
    <location>
        <begin position="1"/>
        <end position="10"/>
    </location>
</feature>
<evidence type="ECO:0000256" key="2">
    <source>
        <dbReference type="ARBA" id="ARBA00023242"/>
    </source>
</evidence>
<dbReference type="Pfam" id="PF23291">
    <property type="entry name" value="KOW4_SPT5"/>
    <property type="match status" value="1"/>
</dbReference>
<feature type="compositionally biased region" description="Gly residues" evidence="3">
    <location>
        <begin position="1588"/>
        <end position="1597"/>
    </location>
</feature>
<organism evidence="5 6">
    <name type="scientific">Stephania cephalantha</name>
    <dbReference type="NCBI Taxonomy" id="152367"/>
    <lineage>
        <taxon>Eukaryota</taxon>
        <taxon>Viridiplantae</taxon>
        <taxon>Streptophyta</taxon>
        <taxon>Embryophyta</taxon>
        <taxon>Tracheophyta</taxon>
        <taxon>Spermatophyta</taxon>
        <taxon>Magnoliopsida</taxon>
        <taxon>Ranunculales</taxon>
        <taxon>Menispermaceae</taxon>
        <taxon>Menispermoideae</taxon>
        <taxon>Cissampelideae</taxon>
        <taxon>Stephania</taxon>
    </lineage>
</organism>
<feature type="compositionally biased region" description="Polar residues" evidence="3">
    <location>
        <begin position="1670"/>
        <end position="1698"/>
    </location>
</feature>
<comment type="subcellular location">
    <subcellularLocation>
        <location evidence="1">Nucleus</location>
    </subcellularLocation>
</comment>
<gene>
    <name evidence="5" type="ORF">Scep_015430</name>
</gene>
<dbReference type="InterPro" id="IPR005100">
    <property type="entry name" value="NGN-domain"/>
</dbReference>
<dbReference type="Pfam" id="PF23037">
    <property type="entry name" value="KOWx_SPT5"/>
    <property type="match status" value="1"/>
</dbReference>
<keyword evidence="6" id="KW-1185">Reference proteome</keyword>
<feature type="compositionally biased region" description="Basic and acidic residues" evidence="3">
    <location>
        <begin position="717"/>
        <end position="727"/>
    </location>
</feature>
<feature type="compositionally biased region" description="Polar residues" evidence="3">
    <location>
        <begin position="1787"/>
        <end position="1819"/>
    </location>
</feature>
<feature type="compositionally biased region" description="Polar residues" evidence="3">
    <location>
        <begin position="1496"/>
        <end position="1518"/>
    </location>
</feature>
<feature type="compositionally biased region" description="Polar residues" evidence="3">
    <location>
        <begin position="1754"/>
        <end position="1763"/>
    </location>
</feature>
<dbReference type="InterPro" id="IPR014722">
    <property type="entry name" value="Rib_uL2_dom2"/>
</dbReference>
<dbReference type="CDD" id="cd06084">
    <property type="entry name" value="KOW_Spt5_4"/>
    <property type="match status" value="1"/>
</dbReference>
<dbReference type="InterPro" id="IPR039385">
    <property type="entry name" value="NGN_Euk"/>
</dbReference>
<feature type="compositionally biased region" description="Polar residues" evidence="3">
    <location>
        <begin position="1086"/>
        <end position="1096"/>
    </location>
</feature>
<sequence length="1985" mass="209199">MMALKGKEVAAGKAPAAKRKKESAGRSGGRKRRDPGVLQFFDVAADARGEEEEDSEEEEDFDKDFIDDARAESNDKNGSTKGYELPILPKEEELSGDELEKYLEERYKTGSHHVKYAGDESEPADEKDFLMPSKNDPTIWRIKCMVGRERQIVFSLMHKYVNLHSLGSKLKIVSAFALEHTKGFVYMEADKQADVLEACKGLCNIYFSRISPVPNNEVSRLISVQNTKPNPEVPKHMWARLKHGKYKGDLAQVVSVEETQKRATVKLLPRINVQALTKKLAGRGTALEAKVPAPRIVTSSDLEDIRRHIKSKRDRQTGEVFETVDGLTLKDGYLYKKISVQSLKYLTELPSAEELEKFNPSNEDKSEDMEWLSQLYGEKRKKCSSESSERTGKGESTSGTKKHSSKYMKATTKASEDALEPKEGNGFQLHDLVFFGENDFGVIIGMDDDRFQILKDDVEGAKMVNIDLHELKSASLDKKFSTFGKDMIKLSLNDVVRVLEGPSEGKQGVIKHICQESVFIFDEHQSENGGYFCANSQSCENISTCEDSRIENDGDGSGFPTSEDFAASPKSPEPEPPSRKRWEKNAFNSNNGGNKDCNFSIGQTVRIRVGPLKGHICRVVAIYRSDVTVRLDTQIKVITVKSEHLSVAGVKSIGNPEPNSMGSFDGFATGLSGATTNDGGWNSAALTGRRNPWPNFSSSDFLADATAENPSSNNDPNKGEDKGDDPWGSKTTTKKVTDNWGQATGTGVDNTAENNVNQGGGWDRAVDKGDSGGPASDQWGSAKLPTGEQSTWNDAGGGWDTGKLKTGNSADEKVSNWGEPSSNRNQPMDKGKGVVGDEASGWNQAKPSDEGQWGKSGGSDGSGTKGWGTGSESWDKPKVSDAGNDQSWNRGAGKSVEQSSWGKAVESSKATDALSQNAGGNNSSWNNANSFNAGDSSGWKTKSDGNGNSLESGDKQSSGWNNSAGSKSSSLGGNQSSGWDGNWSNPKSNNQSSGWGGGREPVANSFNANESSGWETKADDKVNSSGPGGNESSGWNSKGSSWDNSSGGKSASLGGNQSSGGDGNWSSLKSNNQSSGWGGGRERVANSFNANESSGWKTKADDKVNSSGPGGNEASGWNSKGSSWDNSSGGKSSSLGGNQSSGGDGNWSIPKSNNQSSGWGGGGSVANDKPKWSSDDGNGWNRKDNSNADQVGSWNAGAKDSDGSKSNWSSTKDSGGTQSSSWGQKPAIKEGTEGIKDQEGSWNKGNTSNTGWGSGQSDKGDAAGWGSGSSFGGGQSSGWGSKGNEGGSESQSETWNKKAFGNNDDNGGNKGGNWRGGGGSSGWNRGSSDNNGDDQVRSSYEDGNFGRGRSSFSDRGGFRGRGRRGGGRFGGRNGGGDYGDKTDDTGDGGFGKGRWQDSNDSGKGQWQQGSDNATGSWGDGDSGKGQWQRGSNRGGGRFGGRGRGRGQDDSENNDSSNGQQGGSNSFGSWGDEDFGKGGWQRGGGGRFGGRGRGRGQDSSENNDSSDGQWQQGGSNSFGSWGDGDSAKGGWQKGGNRGGGRSGGRGWGQDSSENNDSSNGQWQQGGSNSFGSWGDGDSGKGGWQRDSNRGGGRFGGRGRGQDFGDNNDSSKGQWQQGSNDDSTRSWGDGGSGRGWGRGGNRGGGRFGGRNRGQDYSEKTDDAGDGAFGKGQWQQGSNSSAGTWGQEGSTWGQQKQSSKSEGWGSGWNKGNDTSNEPSSADHGSNWKQPQTSGASGWSSLTKGTDSASDAGGGWNKGSNAGNSDGWSKPNDSKNEGWGSGSYKGKDTSNEPGSADSGTNWKQPQTSAASGWSSLTKGTDSASDAGGGWNKGSNAGNSDGWRKPNDSKNEGWGSGSYKGKDTSNEPGSADSGTNWKQPQTSAASGWSASTKGTNSAGATGAGAGWNSASNAGSNDGWSKPNDSKNEGWGSGSNKGKDTSNEPGSADRGTNWKQPQTSAASGWSALMKGTDSAGAGWRWLEQCLKCWKH</sequence>
<name>A0AAP0J356_9MAGN</name>
<evidence type="ECO:0000256" key="3">
    <source>
        <dbReference type="SAM" id="MobiDB-lite"/>
    </source>
</evidence>
<feature type="compositionally biased region" description="Gly residues" evidence="3">
    <location>
        <begin position="1263"/>
        <end position="1286"/>
    </location>
</feature>
<feature type="compositionally biased region" description="Polar residues" evidence="3">
    <location>
        <begin position="1004"/>
        <end position="1014"/>
    </location>
</feature>
<feature type="compositionally biased region" description="Low complexity" evidence="3">
    <location>
        <begin position="1453"/>
        <end position="1469"/>
    </location>
</feature>
<feature type="compositionally biased region" description="Polar residues" evidence="3">
    <location>
        <begin position="1706"/>
        <end position="1745"/>
    </location>
</feature>
<feature type="domain" description="KOW" evidence="4">
    <location>
        <begin position="232"/>
        <end position="259"/>
    </location>
</feature>
<dbReference type="Gene3D" id="3.30.70.940">
    <property type="entry name" value="NusG, N-terminal domain"/>
    <property type="match status" value="1"/>
</dbReference>
<feature type="compositionally biased region" description="Gly residues" evidence="3">
    <location>
        <begin position="1530"/>
        <end position="1546"/>
    </location>
</feature>
<feature type="compositionally biased region" description="Polar residues" evidence="3">
    <location>
        <begin position="1240"/>
        <end position="1251"/>
    </location>
</feature>
<feature type="compositionally biased region" description="Gly residues" evidence="3">
    <location>
        <begin position="1476"/>
        <end position="1490"/>
    </location>
</feature>
<dbReference type="InterPro" id="IPR039659">
    <property type="entry name" value="SPT5"/>
</dbReference>
<feature type="compositionally biased region" description="Basic and acidic residues" evidence="3">
    <location>
        <begin position="1837"/>
        <end position="1846"/>
    </location>
</feature>
<dbReference type="Pfam" id="PF03439">
    <property type="entry name" value="Spt5-NGN"/>
    <property type="match status" value="1"/>
</dbReference>
<feature type="compositionally biased region" description="Basic and acidic residues" evidence="3">
    <location>
        <begin position="1227"/>
        <end position="1239"/>
    </location>
</feature>
<feature type="region of interest" description="Disordered" evidence="3">
    <location>
        <begin position="550"/>
        <end position="589"/>
    </location>
</feature>
<feature type="compositionally biased region" description="Gly residues" evidence="3">
    <location>
        <begin position="1367"/>
        <end position="1377"/>
    </location>
</feature>
<feature type="compositionally biased region" description="Basic and acidic residues" evidence="3">
    <location>
        <begin position="63"/>
        <end position="75"/>
    </location>
</feature>
<dbReference type="InterPro" id="IPR057936">
    <property type="entry name" value="KOWx_Spt5"/>
</dbReference>
<feature type="compositionally biased region" description="Polar residues" evidence="3">
    <location>
        <begin position="1947"/>
        <end position="1957"/>
    </location>
</feature>
<keyword evidence="2" id="KW-0539">Nucleus</keyword>
<evidence type="ECO:0000256" key="1">
    <source>
        <dbReference type="ARBA" id="ARBA00004123"/>
    </source>
</evidence>
<dbReference type="Pfam" id="PF23290">
    <property type="entry name" value="KOW5_SPT5"/>
    <property type="match status" value="1"/>
</dbReference>
<feature type="domain" description="KOW" evidence="4">
    <location>
        <begin position="598"/>
        <end position="625"/>
    </location>
</feature>
<feature type="compositionally biased region" description="Polar residues" evidence="3">
    <location>
        <begin position="739"/>
        <end position="757"/>
    </location>
</feature>
<dbReference type="Proteomes" id="UP001419268">
    <property type="component" value="Unassembled WGS sequence"/>
</dbReference>
<feature type="compositionally biased region" description="Gly residues" evidence="3">
    <location>
        <begin position="1308"/>
        <end position="1321"/>
    </location>
</feature>
<dbReference type="EMBL" id="JBBNAG010000006">
    <property type="protein sequence ID" value="KAK9126584.1"/>
    <property type="molecule type" value="Genomic_DNA"/>
</dbReference>
<dbReference type="InterPro" id="IPR041977">
    <property type="entry name" value="KOW_Spt5_4"/>
</dbReference>
<feature type="region of interest" description="Disordered" evidence="3">
    <location>
        <begin position="382"/>
        <end position="420"/>
    </location>
</feature>
<feature type="compositionally biased region" description="Gly residues" evidence="3">
    <location>
        <begin position="1432"/>
        <end position="1441"/>
    </location>
</feature>
<dbReference type="Gene3D" id="2.30.30.30">
    <property type="match status" value="1"/>
</dbReference>
<feature type="compositionally biased region" description="Polar residues" evidence="3">
    <location>
        <begin position="1861"/>
        <end position="1883"/>
    </location>
</feature>
<dbReference type="PANTHER" id="PTHR11125:SF8">
    <property type="entry name" value="PROTEIN RNA-DIRECTED DNA METHYLATION 3"/>
    <property type="match status" value="1"/>
</dbReference>
<comment type="caution">
    <text evidence="5">The sequence shown here is derived from an EMBL/GenBank/DDBJ whole genome shotgun (WGS) entry which is preliminary data.</text>
</comment>
<feature type="compositionally biased region" description="Basic and acidic residues" evidence="3">
    <location>
        <begin position="383"/>
        <end position="393"/>
    </location>
</feature>
<feature type="compositionally biased region" description="Low complexity" evidence="3">
    <location>
        <begin position="1115"/>
        <end position="1138"/>
    </location>
</feature>
<feature type="compositionally biased region" description="Polar residues" evidence="3">
    <location>
        <begin position="1608"/>
        <end position="1619"/>
    </location>
</feature>
<dbReference type="CDD" id="cd06081">
    <property type="entry name" value="KOW_Spt5_1"/>
    <property type="match status" value="1"/>
</dbReference>
<dbReference type="InterPro" id="IPR041973">
    <property type="entry name" value="KOW_Spt5_1"/>
</dbReference>
<dbReference type="GO" id="GO:0032784">
    <property type="term" value="P:regulation of DNA-templated transcription elongation"/>
    <property type="evidence" value="ECO:0007669"/>
    <property type="project" value="InterPro"/>
</dbReference>
<feature type="compositionally biased region" description="Polar residues" evidence="3">
    <location>
        <begin position="1396"/>
        <end position="1415"/>
    </location>
</feature>
<evidence type="ECO:0000313" key="5">
    <source>
        <dbReference type="EMBL" id="KAK9126584.1"/>
    </source>
</evidence>
<feature type="compositionally biased region" description="Basic and acidic residues" evidence="3">
    <location>
        <begin position="572"/>
        <end position="584"/>
    </location>
</feature>
<reference evidence="5 6" key="1">
    <citation type="submission" date="2024-01" db="EMBL/GenBank/DDBJ databases">
        <title>Genome assemblies of Stephania.</title>
        <authorList>
            <person name="Yang L."/>
        </authorList>
    </citation>
    <scope>NUCLEOTIDE SEQUENCE [LARGE SCALE GENOMIC DNA]</scope>
    <source>
        <strain evidence="5">JXDWG</strain>
        <tissue evidence="5">Leaf</tissue>
    </source>
</reference>
<protein>
    <recommendedName>
        <fullName evidence="4">KOW domain-containing protein</fullName>
    </recommendedName>
</protein>
<feature type="compositionally biased region" description="Low complexity" evidence="3">
    <location>
        <begin position="965"/>
        <end position="978"/>
    </location>
</feature>
<feature type="compositionally biased region" description="Polar residues" evidence="3">
    <location>
        <begin position="1038"/>
        <end position="1056"/>
    </location>
</feature>
<dbReference type="FunFam" id="2.30.30.30:FF:000053">
    <property type="entry name" value="Protein RNA-directed DNA methylation 3"/>
    <property type="match status" value="1"/>
</dbReference>
<proteinExistence type="predicted"/>
<feature type="region of interest" description="Disordered" evidence="3">
    <location>
        <begin position="682"/>
        <end position="1968"/>
    </location>
</feature>
<feature type="domain" description="KOW" evidence="4">
    <location>
        <begin position="489"/>
        <end position="516"/>
    </location>
</feature>
<feature type="compositionally biased region" description="Acidic residues" evidence="3">
    <location>
        <begin position="49"/>
        <end position="62"/>
    </location>
</feature>
<dbReference type="Pfam" id="PF23042">
    <property type="entry name" value="KOW1_SPT5"/>
    <property type="match status" value="1"/>
</dbReference>
<feature type="compositionally biased region" description="Gly residues" evidence="3">
    <location>
        <begin position="1572"/>
        <end position="1581"/>
    </location>
</feature>
<dbReference type="SMART" id="SM00739">
    <property type="entry name" value="KOW"/>
    <property type="match status" value="3"/>
</dbReference>
<evidence type="ECO:0000313" key="6">
    <source>
        <dbReference type="Proteomes" id="UP001419268"/>
    </source>
</evidence>
<feature type="compositionally biased region" description="Basic and acidic residues" evidence="3">
    <location>
        <begin position="1650"/>
        <end position="1660"/>
    </location>
</feature>
<feature type="compositionally biased region" description="Polar residues" evidence="3">
    <location>
        <begin position="1204"/>
        <end position="1223"/>
    </location>
</feature>
<dbReference type="GO" id="GO:0032044">
    <property type="term" value="C:DSIF complex"/>
    <property type="evidence" value="ECO:0007669"/>
    <property type="project" value="TreeGrafter"/>
</dbReference>
<dbReference type="GO" id="GO:0006368">
    <property type="term" value="P:transcription elongation by RNA polymerase II"/>
    <property type="evidence" value="ECO:0007669"/>
    <property type="project" value="TreeGrafter"/>
</dbReference>
<evidence type="ECO:0000259" key="4">
    <source>
        <dbReference type="SMART" id="SM00739"/>
    </source>
</evidence>
<feature type="compositionally biased region" description="Low complexity" evidence="3">
    <location>
        <begin position="1884"/>
        <end position="1915"/>
    </location>
</feature>
<dbReference type="InterPro" id="IPR041978">
    <property type="entry name" value="KOW_Spt5_5"/>
</dbReference>
<feature type="compositionally biased region" description="Gly residues" evidence="3">
    <location>
        <begin position="1626"/>
        <end position="1649"/>
    </location>
</feature>
<feature type="region of interest" description="Disordered" evidence="3">
    <location>
        <begin position="1"/>
        <end position="84"/>
    </location>
</feature>
<accession>A0AAP0J356</accession>
<dbReference type="PANTHER" id="PTHR11125">
    <property type="entry name" value="SUPPRESSOR OF TY 5"/>
    <property type="match status" value="1"/>
</dbReference>
<feature type="compositionally biased region" description="Polar residues" evidence="3">
    <location>
        <begin position="1064"/>
        <end position="1075"/>
    </location>
</feature>
<dbReference type="GO" id="GO:0003729">
    <property type="term" value="F:mRNA binding"/>
    <property type="evidence" value="ECO:0007669"/>
    <property type="project" value="TreeGrafter"/>
</dbReference>
<dbReference type="InterPro" id="IPR036735">
    <property type="entry name" value="NGN_dom_sf"/>
</dbReference>
<dbReference type="GO" id="GO:0006357">
    <property type="term" value="P:regulation of transcription by RNA polymerase II"/>
    <property type="evidence" value="ECO:0007669"/>
    <property type="project" value="InterPro"/>
</dbReference>
<feature type="compositionally biased region" description="Polar residues" evidence="3">
    <location>
        <begin position="938"/>
        <end position="964"/>
    </location>
</feature>
<feature type="compositionally biased region" description="Low complexity" evidence="3">
    <location>
        <begin position="917"/>
        <end position="934"/>
    </location>
</feature>
<dbReference type="CDD" id="cd09888">
    <property type="entry name" value="NGN_Euk"/>
    <property type="match status" value="1"/>
</dbReference>
<feature type="compositionally biased region" description="Polar residues" evidence="3">
    <location>
        <begin position="982"/>
        <end position="993"/>
    </location>
</feature>
<dbReference type="InterPro" id="IPR005824">
    <property type="entry name" value="KOW"/>
</dbReference>